<dbReference type="AlphaFoldDB" id="A0AAN8XZT2"/>
<comment type="caution">
    <text evidence="3">The sequence shown here is derived from an EMBL/GenBank/DDBJ whole genome shotgun (WGS) entry which is preliminary data.</text>
</comment>
<protein>
    <recommendedName>
        <fullName evidence="2">DUF4283 domain-containing protein</fullName>
    </recommendedName>
</protein>
<feature type="compositionally biased region" description="Basic and acidic residues" evidence="1">
    <location>
        <begin position="21"/>
        <end position="41"/>
    </location>
</feature>
<evidence type="ECO:0000313" key="4">
    <source>
        <dbReference type="Proteomes" id="UP001371456"/>
    </source>
</evidence>
<feature type="domain" description="DUF4283" evidence="2">
    <location>
        <begin position="55"/>
        <end position="125"/>
    </location>
</feature>
<dbReference type="PANTHER" id="PTHR33233:SF17">
    <property type="entry name" value="DUF4283 DOMAIN-CONTAINING PROTEIN"/>
    <property type="match status" value="1"/>
</dbReference>
<dbReference type="PANTHER" id="PTHR33233">
    <property type="entry name" value="ENDONUCLEASE/EXONUCLEASE/PHOSPHATASE"/>
    <property type="match status" value="1"/>
</dbReference>
<accession>A0AAN8XZT2</accession>
<dbReference type="Proteomes" id="UP001371456">
    <property type="component" value="Unassembled WGS sequence"/>
</dbReference>
<keyword evidence="4" id="KW-1185">Reference proteome</keyword>
<dbReference type="EMBL" id="JBANQN010000012">
    <property type="protein sequence ID" value="KAK6774054.1"/>
    <property type="molecule type" value="Genomic_DNA"/>
</dbReference>
<name>A0AAN8XZT2_SOLBU</name>
<evidence type="ECO:0000259" key="2">
    <source>
        <dbReference type="Pfam" id="PF14111"/>
    </source>
</evidence>
<proteinExistence type="predicted"/>
<gene>
    <name evidence="3" type="ORF">RDI58_029293</name>
</gene>
<evidence type="ECO:0000313" key="3">
    <source>
        <dbReference type="EMBL" id="KAK6774054.1"/>
    </source>
</evidence>
<reference evidence="3 4" key="1">
    <citation type="submission" date="2024-02" db="EMBL/GenBank/DDBJ databases">
        <title>de novo genome assembly of Solanum bulbocastanum strain 11H21.</title>
        <authorList>
            <person name="Hosaka A.J."/>
        </authorList>
    </citation>
    <scope>NUCLEOTIDE SEQUENCE [LARGE SCALE GENOMIC DNA]</scope>
    <source>
        <tissue evidence="3">Young leaves</tissue>
    </source>
</reference>
<sequence>MARGRKKKDTTKLVVTPARMETPDLRKLQEKELTQGRDSMEHWQSLPTRGATPNRESPTIATIERYIVLQVNTVSKPKVYYHNDGYSLVRFASLDDKNEVLYSGPQMLNNKSIIVKIWSADFNFNKEVLQTVPIWVKYLTCH</sequence>
<organism evidence="3 4">
    <name type="scientific">Solanum bulbocastanum</name>
    <name type="common">Wild potato</name>
    <dbReference type="NCBI Taxonomy" id="147425"/>
    <lineage>
        <taxon>Eukaryota</taxon>
        <taxon>Viridiplantae</taxon>
        <taxon>Streptophyta</taxon>
        <taxon>Embryophyta</taxon>
        <taxon>Tracheophyta</taxon>
        <taxon>Spermatophyta</taxon>
        <taxon>Magnoliopsida</taxon>
        <taxon>eudicotyledons</taxon>
        <taxon>Gunneridae</taxon>
        <taxon>Pentapetalae</taxon>
        <taxon>asterids</taxon>
        <taxon>lamiids</taxon>
        <taxon>Solanales</taxon>
        <taxon>Solanaceae</taxon>
        <taxon>Solanoideae</taxon>
        <taxon>Solaneae</taxon>
        <taxon>Solanum</taxon>
    </lineage>
</organism>
<dbReference type="InterPro" id="IPR025558">
    <property type="entry name" value="DUF4283"/>
</dbReference>
<feature type="region of interest" description="Disordered" evidence="1">
    <location>
        <begin position="1"/>
        <end position="56"/>
    </location>
</feature>
<evidence type="ECO:0000256" key="1">
    <source>
        <dbReference type="SAM" id="MobiDB-lite"/>
    </source>
</evidence>
<dbReference type="Pfam" id="PF14111">
    <property type="entry name" value="DUF4283"/>
    <property type="match status" value="1"/>
</dbReference>